<dbReference type="PANTHER" id="PTHR33138">
    <property type="entry name" value="OS01G0690200 PROTEIN"/>
    <property type="match status" value="1"/>
</dbReference>
<comment type="subcellular location">
    <subcellularLocation>
        <location evidence="1">Membrane</location>
        <topology evidence="1">Single-pass membrane protein</topology>
    </subcellularLocation>
</comment>
<evidence type="ECO:0000259" key="5">
    <source>
        <dbReference type="Pfam" id="PF14380"/>
    </source>
</evidence>
<reference evidence="6" key="1">
    <citation type="submission" date="2023-07" db="EMBL/GenBank/DDBJ databases">
        <title>A chromosome-level genome assembly of Lolium multiflorum.</title>
        <authorList>
            <person name="Chen Y."/>
            <person name="Copetti D."/>
            <person name="Kolliker R."/>
            <person name="Studer B."/>
        </authorList>
    </citation>
    <scope>NUCLEOTIDE SEQUENCE</scope>
    <source>
        <strain evidence="6">02402/16</strain>
        <tissue evidence="6">Leaf</tissue>
    </source>
</reference>
<proteinExistence type="predicted"/>
<dbReference type="Proteomes" id="UP001231189">
    <property type="component" value="Unassembled WGS sequence"/>
</dbReference>
<dbReference type="InterPro" id="IPR025287">
    <property type="entry name" value="WAK_GUB"/>
</dbReference>
<dbReference type="GO" id="GO:0030247">
    <property type="term" value="F:polysaccharide binding"/>
    <property type="evidence" value="ECO:0007669"/>
    <property type="project" value="InterPro"/>
</dbReference>
<gene>
    <name evidence="6" type="ORF">QYE76_048931</name>
</gene>
<dbReference type="AlphaFoldDB" id="A0AAD8WFJ6"/>
<dbReference type="Pfam" id="PF13947">
    <property type="entry name" value="GUB_WAK_bind"/>
    <property type="match status" value="1"/>
</dbReference>
<evidence type="ECO:0000256" key="3">
    <source>
        <dbReference type="ARBA" id="ARBA00023180"/>
    </source>
</evidence>
<name>A0AAD8WFJ6_LOLMU</name>
<accession>A0AAD8WFJ6</accession>
<evidence type="ECO:0008006" key="8">
    <source>
        <dbReference type="Google" id="ProtNLM"/>
    </source>
</evidence>
<evidence type="ECO:0000313" key="6">
    <source>
        <dbReference type="EMBL" id="KAK1660772.1"/>
    </source>
</evidence>
<protein>
    <recommendedName>
        <fullName evidence="8">Wall-associated receptor kinase C-terminal domain-containing protein</fullName>
    </recommendedName>
</protein>
<feature type="domain" description="Wall-associated receptor kinase C-terminal" evidence="5">
    <location>
        <begin position="147"/>
        <end position="212"/>
    </location>
</feature>
<organism evidence="6 7">
    <name type="scientific">Lolium multiflorum</name>
    <name type="common">Italian ryegrass</name>
    <name type="synonym">Lolium perenne subsp. multiflorum</name>
    <dbReference type="NCBI Taxonomy" id="4521"/>
    <lineage>
        <taxon>Eukaryota</taxon>
        <taxon>Viridiplantae</taxon>
        <taxon>Streptophyta</taxon>
        <taxon>Embryophyta</taxon>
        <taxon>Tracheophyta</taxon>
        <taxon>Spermatophyta</taxon>
        <taxon>Magnoliopsida</taxon>
        <taxon>Liliopsida</taxon>
        <taxon>Poales</taxon>
        <taxon>Poaceae</taxon>
        <taxon>BOP clade</taxon>
        <taxon>Pooideae</taxon>
        <taxon>Poodae</taxon>
        <taxon>Poeae</taxon>
        <taxon>Poeae Chloroplast Group 2 (Poeae type)</taxon>
        <taxon>Loliodinae</taxon>
        <taxon>Loliinae</taxon>
        <taxon>Lolium</taxon>
    </lineage>
</organism>
<evidence type="ECO:0000259" key="4">
    <source>
        <dbReference type="Pfam" id="PF13947"/>
    </source>
</evidence>
<dbReference type="Pfam" id="PF14380">
    <property type="entry name" value="WAK_assoc"/>
    <property type="match status" value="1"/>
</dbReference>
<feature type="domain" description="Wall-associated receptor kinase galacturonan-binding" evidence="4">
    <location>
        <begin position="3"/>
        <end position="58"/>
    </location>
</feature>
<keyword evidence="3" id="KW-0325">Glycoprotein</keyword>
<dbReference type="PANTHER" id="PTHR33138:SF83">
    <property type="entry name" value="OS01G0136700 PROTEIN"/>
    <property type="match status" value="1"/>
</dbReference>
<keyword evidence="2" id="KW-0732">Signal</keyword>
<dbReference type="InterPro" id="IPR032872">
    <property type="entry name" value="WAK_assoc_C"/>
</dbReference>
<dbReference type="EMBL" id="JAUUTY010000003">
    <property type="protein sequence ID" value="KAK1660772.1"/>
    <property type="molecule type" value="Genomic_DNA"/>
</dbReference>
<evidence type="ECO:0000313" key="7">
    <source>
        <dbReference type="Proteomes" id="UP001231189"/>
    </source>
</evidence>
<keyword evidence="7" id="KW-1185">Reference proteome</keyword>
<evidence type="ECO:0000256" key="1">
    <source>
        <dbReference type="ARBA" id="ARBA00004167"/>
    </source>
</evidence>
<evidence type="ECO:0000256" key="2">
    <source>
        <dbReference type="ARBA" id="ARBA00022729"/>
    </source>
</evidence>
<dbReference type="GO" id="GO:0016020">
    <property type="term" value="C:membrane"/>
    <property type="evidence" value="ECO:0007669"/>
    <property type="project" value="UniProtKB-SubCell"/>
</dbReference>
<comment type="caution">
    <text evidence="6">The sequence shown here is derived from an EMBL/GenBank/DDBJ whole genome shotgun (WGS) entry which is preliminary data.</text>
</comment>
<sequence length="225" mass="24173">MKLNIAYPFWLAGTHPPDCGYRAFQVTCDANGTAALKNSFLAYQIVNISYEASSFQIANGDLSDDAACDADRLSVNVSADLGLAPFGISKANRELFFMYNCTHTLRPPPPDWAPVNCTGAPRSSSESVLNPFARLAGGYMPDEAWAPVQGNCTVSMMPVMGYAGADGKDYRRLMKGGFLLDYTVGDCTACKQSGGLCRINSTNDIFECHCANGVSDLIVCDESIT</sequence>